<accession>A0ABY5P1S1</accession>
<keyword evidence="6 13" id="KW-0227">DNA damage</keyword>
<dbReference type="InterPro" id="IPR011335">
    <property type="entry name" value="Restrct_endonuc-II-like"/>
</dbReference>
<feature type="binding site" evidence="13">
    <location>
        <position position="87"/>
    </location>
    <ligand>
        <name>Mg(2+)</name>
        <dbReference type="ChEBI" id="CHEBI:18420"/>
    </ligand>
</feature>
<evidence type="ECO:0000256" key="8">
    <source>
        <dbReference type="ARBA" id="ARBA00022842"/>
    </source>
</evidence>
<dbReference type="Gene3D" id="3.40.1350.10">
    <property type="match status" value="1"/>
</dbReference>
<protein>
    <recommendedName>
        <fullName evidence="12 13">Holliday junction resolvase RecU</fullName>
        <ecNumber evidence="13 14">3.1.21.10</ecNumber>
    </recommendedName>
    <alternativeName>
        <fullName evidence="13">Recombination protein U homolog</fullName>
    </alternativeName>
</protein>
<dbReference type="CDD" id="cd22354">
    <property type="entry name" value="RecU-like"/>
    <property type="match status" value="1"/>
</dbReference>
<evidence type="ECO:0000256" key="7">
    <source>
        <dbReference type="ARBA" id="ARBA00022801"/>
    </source>
</evidence>
<dbReference type="NCBIfam" id="TIGR00648">
    <property type="entry name" value="recU"/>
    <property type="match status" value="1"/>
</dbReference>
<evidence type="ECO:0000256" key="11">
    <source>
        <dbReference type="ARBA" id="ARBA00023447"/>
    </source>
</evidence>
<dbReference type="PIRSF" id="PIRSF037785">
    <property type="entry name" value="RecU"/>
    <property type="match status" value="1"/>
</dbReference>
<feature type="binding site" evidence="13">
    <location>
        <position position="85"/>
    </location>
    <ligand>
        <name>Mg(2+)</name>
        <dbReference type="ChEBI" id="CHEBI:18420"/>
    </ligand>
</feature>
<gene>
    <name evidence="13 15" type="primary">recU</name>
    <name evidence="15" type="ORF">G314FT_19460</name>
</gene>
<comment type="subcellular location">
    <subcellularLocation>
        <location evidence="1 13">Cytoplasm</location>
    </subcellularLocation>
</comment>
<dbReference type="Proteomes" id="UP001058273">
    <property type="component" value="Chromosome"/>
</dbReference>
<keyword evidence="4 13" id="KW-0479">Metal-binding</keyword>
<organism evidence="15 16">
    <name type="scientific">Vagococcus luciliae</name>
    <dbReference type="NCBI Taxonomy" id="2920380"/>
    <lineage>
        <taxon>Bacteria</taxon>
        <taxon>Bacillati</taxon>
        <taxon>Bacillota</taxon>
        <taxon>Bacilli</taxon>
        <taxon>Lactobacillales</taxon>
        <taxon>Enterococcaceae</taxon>
        <taxon>Vagococcus</taxon>
    </lineage>
</organism>
<keyword evidence="3 13" id="KW-0540">Nuclease</keyword>
<dbReference type="RefSeq" id="WP_257701104.1">
    <property type="nucleotide sequence ID" value="NZ_CP102451.1"/>
</dbReference>
<comment type="cofactor">
    <cofactor evidence="13">
        <name>Mg(2+)</name>
        <dbReference type="ChEBI" id="CHEBI:18420"/>
    </cofactor>
    <text evidence="13">Binds 1 Mg(2+) ion per subunit.</text>
</comment>
<evidence type="ECO:0000313" key="15">
    <source>
        <dbReference type="EMBL" id="UUV99777.1"/>
    </source>
</evidence>
<comment type="catalytic activity">
    <reaction evidence="13">
        <text>Endonucleolytic cleavage at a junction such as a reciprocal single-stranded crossover between two homologous DNA duplexes (Holliday junction).</text>
        <dbReference type="EC" id="3.1.21.10"/>
    </reaction>
</comment>
<evidence type="ECO:0000256" key="12">
    <source>
        <dbReference type="ARBA" id="ARBA00029523"/>
    </source>
</evidence>
<evidence type="ECO:0000256" key="14">
    <source>
        <dbReference type="NCBIfam" id="TIGR00648"/>
    </source>
</evidence>
<dbReference type="EC" id="3.1.21.10" evidence="13 14"/>
<evidence type="ECO:0000256" key="10">
    <source>
        <dbReference type="ARBA" id="ARBA00023204"/>
    </source>
</evidence>
<sequence length="206" mass="24144">MTINYPNGIPKRYQKEAKIKKKQKPSFSNRGMSFEEFINQSNLYYLSKEIAVVHKKPTPIQIVHVNYPNRSAAVITEAYFKEASTTDYNGIYKGRYLDFEAKETKNKTSFPLHNFHAHQIKHMKQCLNQHGIVFVLIWFSSLQRCFFLSANHVIDYWENKETKRKSIPLKMIENCGYEIQLGVAPIVPYLSIIDHYILKGDSIYEK</sequence>
<evidence type="ECO:0000256" key="3">
    <source>
        <dbReference type="ARBA" id="ARBA00022722"/>
    </source>
</evidence>
<dbReference type="InterPro" id="IPR004612">
    <property type="entry name" value="Resolv_RecU"/>
</dbReference>
<dbReference type="InterPro" id="IPR011856">
    <property type="entry name" value="tRNA_endonuc-like_dom_sf"/>
</dbReference>
<dbReference type="HAMAP" id="MF_00130">
    <property type="entry name" value="RecU"/>
    <property type="match status" value="1"/>
</dbReference>
<keyword evidence="2 13" id="KW-0963">Cytoplasm</keyword>
<evidence type="ECO:0000256" key="13">
    <source>
        <dbReference type="HAMAP-Rule" id="MF_00130"/>
    </source>
</evidence>
<keyword evidence="7 13" id="KW-0378">Hydrolase</keyword>
<evidence type="ECO:0000256" key="4">
    <source>
        <dbReference type="ARBA" id="ARBA00022723"/>
    </source>
</evidence>
<evidence type="ECO:0000256" key="9">
    <source>
        <dbReference type="ARBA" id="ARBA00023172"/>
    </source>
</evidence>
<evidence type="ECO:0000256" key="1">
    <source>
        <dbReference type="ARBA" id="ARBA00004496"/>
    </source>
</evidence>
<dbReference type="NCBIfam" id="NF002584">
    <property type="entry name" value="PRK02234.1-5"/>
    <property type="match status" value="1"/>
</dbReference>
<dbReference type="Pfam" id="PF03838">
    <property type="entry name" value="RecU"/>
    <property type="match status" value="1"/>
</dbReference>
<dbReference type="EMBL" id="CP102451">
    <property type="protein sequence ID" value="UUV99777.1"/>
    <property type="molecule type" value="Genomic_DNA"/>
</dbReference>
<evidence type="ECO:0000256" key="5">
    <source>
        <dbReference type="ARBA" id="ARBA00022759"/>
    </source>
</evidence>
<dbReference type="NCBIfam" id="NF002581">
    <property type="entry name" value="PRK02234.1-2"/>
    <property type="match status" value="1"/>
</dbReference>
<keyword evidence="5 13" id="KW-0255">Endonuclease</keyword>
<feature type="binding site" evidence="13">
    <location>
        <position position="100"/>
    </location>
    <ligand>
        <name>Mg(2+)</name>
        <dbReference type="ChEBI" id="CHEBI:18420"/>
    </ligand>
</feature>
<proteinExistence type="inferred from homology"/>
<dbReference type="SUPFAM" id="SSF52980">
    <property type="entry name" value="Restriction endonuclease-like"/>
    <property type="match status" value="1"/>
</dbReference>
<comment type="similarity">
    <text evidence="11 13">Belongs to the RecU family.</text>
</comment>
<keyword evidence="10 13" id="KW-0234">DNA repair</keyword>
<evidence type="ECO:0000256" key="2">
    <source>
        <dbReference type="ARBA" id="ARBA00022490"/>
    </source>
</evidence>
<comment type="function">
    <text evidence="13">Endonuclease that resolves Holliday junction intermediates in genetic recombination. Cleaves mobile four-strand junctions by introducing symmetrical nicks in paired strands. Promotes annealing of linear ssDNA with homologous dsDNA. Required for DNA repair, homologous recombination and chromosome segregation.</text>
</comment>
<keyword evidence="16" id="KW-1185">Reference proteome</keyword>
<evidence type="ECO:0000313" key="16">
    <source>
        <dbReference type="Proteomes" id="UP001058273"/>
    </source>
</evidence>
<keyword evidence="9 13" id="KW-0233">DNA recombination</keyword>
<keyword evidence="8 13" id="KW-0460">Magnesium</keyword>
<name>A0ABY5P1S1_9ENTE</name>
<reference evidence="15" key="2">
    <citation type="submission" date="2022-08" db="EMBL/GenBank/DDBJ databases">
        <authorList>
            <person name="Poehlein A."/>
            <person name="Guzman J."/>
            <person name="Daniel R."/>
            <person name="Vilcinskas A."/>
        </authorList>
    </citation>
    <scope>NUCLEOTIDE SEQUENCE</scope>
    <source>
        <strain evidence="15">G314FT</strain>
    </source>
</reference>
<evidence type="ECO:0000256" key="6">
    <source>
        <dbReference type="ARBA" id="ARBA00022763"/>
    </source>
</evidence>
<reference evidence="15" key="1">
    <citation type="submission" date="2022-08" db="EMBL/GenBank/DDBJ databases">
        <title>Genome sequence of Vagococcus luciliae DSM 112651.</title>
        <authorList>
            <person name="Juan G."/>
            <person name="Anja P."/>
            <person name="Rolf D."/>
            <person name="Kampfer P."/>
            <person name="Vilcinskas A."/>
        </authorList>
    </citation>
    <scope>NUCLEOTIDE SEQUENCE</scope>
    <source>
        <strain evidence="15">G314FT</strain>
    </source>
</reference>
<feature type="binding site" evidence="13">
    <location>
        <position position="119"/>
    </location>
    <ligand>
        <name>Mg(2+)</name>
        <dbReference type="ChEBI" id="CHEBI:18420"/>
    </ligand>
</feature>
<feature type="site" description="Transition state stabilizer" evidence="13">
    <location>
        <position position="102"/>
    </location>
</feature>